<evidence type="ECO:0000256" key="1">
    <source>
        <dbReference type="ARBA" id="ARBA00001970"/>
    </source>
</evidence>
<accession>A0A1I6VQF6</accession>
<dbReference type="InterPro" id="IPR011577">
    <property type="entry name" value="Cyt_b561_bac/Ni-Hgenase"/>
</dbReference>
<feature type="domain" description="Cytochrome b561 bacterial/Ni-hydrogenase" evidence="14">
    <location>
        <begin position="8"/>
        <end position="162"/>
    </location>
</feature>
<comment type="cofactor">
    <cofactor evidence="1">
        <name>heme b</name>
        <dbReference type="ChEBI" id="CHEBI:60344"/>
    </cofactor>
</comment>
<keyword evidence="10" id="KW-0408">Iron</keyword>
<comment type="subcellular location">
    <subcellularLocation>
        <location evidence="2">Cell membrane</location>
        <topology evidence="2">Multi-pass membrane protein</topology>
    </subcellularLocation>
</comment>
<keyword evidence="5" id="KW-0349">Heme</keyword>
<evidence type="ECO:0000256" key="2">
    <source>
        <dbReference type="ARBA" id="ARBA00004651"/>
    </source>
</evidence>
<feature type="transmembrane region" description="Helical" evidence="13">
    <location>
        <begin position="94"/>
        <end position="116"/>
    </location>
</feature>
<dbReference type="GO" id="GO:0020037">
    <property type="term" value="F:heme binding"/>
    <property type="evidence" value="ECO:0007669"/>
    <property type="project" value="TreeGrafter"/>
</dbReference>
<dbReference type="SUPFAM" id="SSF81342">
    <property type="entry name" value="Transmembrane di-heme cytochromes"/>
    <property type="match status" value="1"/>
</dbReference>
<keyword evidence="4" id="KW-1003">Cell membrane</keyword>
<name>A0A1I6VQF6_9RHOB</name>
<evidence type="ECO:0000256" key="12">
    <source>
        <dbReference type="ARBA" id="ARBA00037975"/>
    </source>
</evidence>
<keyword evidence="7" id="KW-0479">Metal-binding</keyword>
<dbReference type="GO" id="GO:0009055">
    <property type="term" value="F:electron transfer activity"/>
    <property type="evidence" value="ECO:0007669"/>
    <property type="project" value="InterPro"/>
</dbReference>
<keyword evidence="11 13" id="KW-0472">Membrane</keyword>
<evidence type="ECO:0000256" key="6">
    <source>
        <dbReference type="ARBA" id="ARBA00022692"/>
    </source>
</evidence>
<gene>
    <name evidence="15" type="ORF">SAMN04488040_3508</name>
</gene>
<keyword evidence="3" id="KW-0813">Transport</keyword>
<evidence type="ECO:0000313" key="15">
    <source>
        <dbReference type="EMBL" id="SFT15960.1"/>
    </source>
</evidence>
<evidence type="ECO:0000256" key="13">
    <source>
        <dbReference type="SAM" id="Phobius"/>
    </source>
</evidence>
<evidence type="ECO:0000256" key="10">
    <source>
        <dbReference type="ARBA" id="ARBA00023004"/>
    </source>
</evidence>
<keyword evidence="9 13" id="KW-1133">Transmembrane helix</keyword>
<dbReference type="AlphaFoldDB" id="A0A1I6VQF6"/>
<evidence type="ECO:0000259" key="14">
    <source>
        <dbReference type="Pfam" id="PF01292"/>
    </source>
</evidence>
<dbReference type="GO" id="GO:0022904">
    <property type="term" value="P:respiratory electron transport chain"/>
    <property type="evidence" value="ECO:0007669"/>
    <property type="project" value="InterPro"/>
</dbReference>
<dbReference type="PANTHER" id="PTHR30529">
    <property type="entry name" value="CYTOCHROME B561"/>
    <property type="match status" value="1"/>
</dbReference>
<feature type="transmembrane region" description="Helical" evidence="13">
    <location>
        <begin position="128"/>
        <end position="151"/>
    </location>
</feature>
<dbReference type="InterPro" id="IPR016174">
    <property type="entry name" value="Di-haem_cyt_TM"/>
</dbReference>
<dbReference type="RefSeq" id="WP_093917679.1">
    <property type="nucleotide sequence ID" value="NZ_FPAJ01000008.1"/>
</dbReference>
<keyword evidence="8" id="KW-0249">Electron transport</keyword>
<protein>
    <submittedName>
        <fullName evidence="15">Cytochrome b561</fullName>
    </submittedName>
</protein>
<dbReference type="PANTHER" id="PTHR30529:SF7">
    <property type="entry name" value="CYTOCHROME B561 BACTERIAL_NI-HYDROGENASE DOMAIN-CONTAINING PROTEIN"/>
    <property type="match status" value="1"/>
</dbReference>
<evidence type="ECO:0000256" key="4">
    <source>
        <dbReference type="ARBA" id="ARBA00022475"/>
    </source>
</evidence>
<dbReference type="GO" id="GO:0046872">
    <property type="term" value="F:metal ion binding"/>
    <property type="evidence" value="ECO:0007669"/>
    <property type="project" value="UniProtKB-KW"/>
</dbReference>
<evidence type="ECO:0000256" key="8">
    <source>
        <dbReference type="ARBA" id="ARBA00022982"/>
    </source>
</evidence>
<dbReference type="OrthoDB" id="8156287at2"/>
<evidence type="ECO:0000256" key="11">
    <source>
        <dbReference type="ARBA" id="ARBA00023136"/>
    </source>
</evidence>
<proteinExistence type="inferred from homology"/>
<feature type="transmembrane region" description="Helical" evidence="13">
    <location>
        <begin position="12"/>
        <end position="29"/>
    </location>
</feature>
<sequence length="166" mass="18337">MTDTPTSYRRAQIILHWVVFAAIWVQWLFNEPMKRNIEAMQTSATPADGDMTMALVHVGFGSTILLGVLARLYLRYRHGAPGHAPGTSPMQAKIATAVHWSLYGTLIAMVITGGMTWNGVADLGYVHWLLNIVLFGLITAHAAGALFNQFVRRYGTLARMIPALKK</sequence>
<evidence type="ECO:0000313" key="16">
    <source>
        <dbReference type="Proteomes" id="UP000199239"/>
    </source>
</evidence>
<keyword evidence="6 13" id="KW-0812">Transmembrane</keyword>
<evidence type="ECO:0000256" key="5">
    <source>
        <dbReference type="ARBA" id="ARBA00022617"/>
    </source>
</evidence>
<reference evidence="16" key="1">
    <citation type="submission" date="2016-10" db="EMBL/GenBank/DDBJ databases">
        <authorList>
            <person name="Varghese N."/>
            <person name="Submissions S."/>
        </authorList>
    </citation>
    <scope>NUCLEOTIDE SEQUENCE [LARGE SCALE GENOMIC DNA]</scope>
    <source>
        <strain evidence="16">DSM 23422</strain>
    </source>
</reference>
<dbReference type="Proteomes" id="UP000199239">
    <property type="component" value="Unassembled WGS sequence"/>
</dbReference>
<evidence type="ECO:0000256" key="3">
    <source>
        <dbReference type="ARBA" id="ARBA00022448"/>
    </source>
</evidence>
<evidence type="ECO:0000256" key="7">
    <source>
        <dbReference type="ARBA" id="ARBA00022723"/>
    </source>
</evidence>
<keyword evidence="16" id="KW-1185">Reference proteome</keyword>
<dbReference type="Pfam" id="PF01292">
    <property type="entry name" value="Ni_hydr_CYTB"/>
    <property type="match status" value="1"/>
</dbReference>
<dbReference type="STRING" id="394264.SAMN04488040_3508"/>
<comment type="similarity">
    <text evidence="12">Belongs to the cytochrome b561 family.</text>
</comment>
<feature type="transmembrane region" description="Helical" evidence="13">
    <location>
        <begin position="54"/>
        <end position="74"/>
    </location>
</feature>
<organism evidence="15 16">
    <name type="scientific">Sulfitobacter marinus</name>
    <dbReference type="NCBI Taxonomy" id="394264"/>
    <lineage>
        <taxon>Bacteria</taxon>
        <taxon>Pseudomonadati</taxon>
        <taxon>Pseudomonadota</taxon>
        <taxon>Alphaproteobacteria</taxon>
        <taxon>Rhodobacterales</taxon>
        <taxon>Roseobacteraceae</taxon>
        <taxon>Sulfitobacter</taxon>
    </lineage>
</organism>
<dbReference type="GO" id="GO:0005886">
    <property type="term" value="C:plasma membrane"/>
    <property type="evidence" value="ECO:0007669"/>
    <property type="project" value="UniProtKB-SubCell"/>
</dbReference>
<evidence type="ECO:0000256" key="9">
    <source>
        <dbReference type="ARBA" id="ARBA00022989"/>
    </source>
</evidence>
<dbReference type="InterPro" id="IPR052168">
    <property type="entry name" value="Cytochrome_b561_oxidase"/>
</dbReference>
<dbReference type="EMBL" id="FPAJ01000008">
    <property type="protein sequence ID" value="SFT15960.1"/>
    <property type="molecule type" value="Genomic_DNA"/>
</dbReference>